<name>A0A2S9YHN5_9BACT</name>
<proteinExistence type="predicted"/>
<dbReference type="Pfam" id="PF00932">
    <property type="entry name" value="LTD"/>
    <property type="match status" value="1"/>
</dbReference>
<evidence type="ECO:0000313" key="2">
    <source>
        <dbReference type="EMBL" id="PRQ04526.1"/>
    </source>
</evidence>
<comment type="caution">
    <text evidence="2">The sequence shown here is derived from an EMBL/GenBank/DDBJ whole genome shotgun (WGS) entry which is preliminary data.</text>
</comment>
<feature type="domain" description="LTD" evidence="1">
    <location>
        <begin position="41"/>
        <end position="178"/>
    </location>
</feature>
<organism evidence="2 3">
    <name type="scientific">Enhygromyxa salina</name>
    <dbReference type="NCBI Taxonomy" id="215803"/>
    <lineage>
        <taxon>Bacteria</taxon>
        <taxon>Pseudomonadati</taxon>
        <taxon>Myxococcota</taxon>
        <taxon>Polyangia</taxon>
        <taxon>Nannocystales</taxon>
        <taxon>Nannocystaceae</taxon>
        <taxon>Enhygromyxa</taxon>
    </lineage>
</organism>
<accession>A0A2S9YHN5</accession>
<dbReference type="InterPro" id="IPR001322">
    <property type="entry name" value="Lamin_tail_dom"/>
</dbReference>
<dbReference type="SUPFAM" id="SSF74853">
    <property type="entry name" value="Lamin A/C globular tail domain"/>
    <property type="match status" value="1"/>
</dbReference>
<evidence type="ECO:0000313" key="3">
    <source>
        <dbReference type="Proteomes" id="UP000237968"/>
    </source>
</evidence>
<evidence type="ECO:0000259" key="1">
    <source>
        <dbReference type="PROSITE" id="PS51841"/>
    </source>
</evidence>
<dbReference type="RefSeq" id="WP_181197331.1">
    <property type="nucleotide sequence ID" value="NZ_PVNK01000036.1"/>
</dbReference>
<sequence length="236" mass="25280">MPYPRTNVSQAHPSDGRRRRSCWLALGLASLIGSAAGCVREPLPELCPKVAEGELVISELRSNTDSFGDYIELYNASSRTVDLEGLRVRLRGSGGDELEFFVRGASELEIEPGGYFVIGPGLPDDPEVWIDYSIGWDISGGDPNENEAPRELFKSDFSAAFVELEACGELIDQVFYDHDELPGVGTLACGNADNPPSATTNDTASSGCWCVDDLPDDQGLLGIGLPGSPGEPNRCP</sequence>
<dbReference type="Proteomes" id="UP000237968">
    <property type="component" value="Unassembled WGS sequence"/>
</dbReference>
<gene>
    <name evidence="2" type="ORF">ENSA5_06920</name>
</gene>
<protein>
    <recommendedName>
        <fullName evidence="1">LTD domain-containing protein</fullName>
    </recommendedName>
</protein>
<keyword evidence="3" id="KW-1185">Reference proteome</keyword>
<dbReference type="InterPro" id="IPR036415">
    <property type="entry name" value="Lamin_tail_dom_sf"/>
</dbReference>
<dbReference type="Gene3D" id="2.60.40.1260">
    <property type="entry name" value="Lamin Tail domain"/>
    <property type="match status" value="1"/>
</dbReference>
<dbReference type="AlphaFoldDB" id="A0A2S9YHN5"/>
<reference evidence="2 3" key="1">
    <citation type="submission" date="2018-03" db="EMBL/GenBank/DDBJ databases">
        <title>Draft Genome Sequences of the Obligatory Marine Myxobacteria Enhygromyxa salina SWB005.</title>
        <authorList>
            <person name="Poehlein A."/>
            <person name="Moghaddam J.A."/>
            <person name="Harms H."/>
            <person name="Alanjari M."/>
            <person name="Koenig G.M."/>
            <person name="Daniel R."/>
            <person name="Schaeberle T.F."/>
        </authorList>
    </citation>
    <scope>NUCLEOTIDE SEQUENCE [LARGE SCALE GENOMIC DNA]</scope>
    <source>
        <strain evidence="2 3">SWB005</strain>
    </source>
</reference>
<dbReference type="EMBL" id="PVNK01000036">
    <property type="protein sequence ID" value="PRQ04526.1"/>
    <property type="molecule type" value="Genomic_DNA"/>
</dbReference>
<dbReference type="PROSITE" id="PS51841">
    <property type="entry name" value="LTD"/>
    <property type="match status" value="1"/>
</dbReference>